<keyword evidence="2" id="KW-1185">Reference proteome</keyword>
<protein>
    <submittedName>
        <fullName evidence="1">43457_t:CDS:1</fullName>
    </submittedName>
</protein>
<name>A0ABN7VK29_GIGMA</name>
<evidence type="ECO:0000313" key="1">
    <source>
        <dbReference type="EMBL" id="CAG8776312.1"/>
    </source>
</evidence>
<dbReference type="Proteomes" id="UP000789901">
    <property type="component" value="Unassembled WGS sequence"/>
</dbReference>
<proteinExistence type="predicted"/>
<gene>
    <name evidence="1" type="ORF">GMARGA_LOCUS19114</name>
</gene>
<accession>A0ABN7VK29</accession>
<organism evidence="1 2">
    <name type="scientific">Gigaspora margarita</name>
    <dbReference type="NCBI Taxonomy" id="4874"/>
    <lineage>
        <taxon>Eukaryota</taxon>
        <taxon>Fungi</taxon>
        <taxon>Fungi incertae sedis</taxon>
        <taxon>Mucoromycota</taxon>
        <taxon>Glomeromycotina</taxon>
        <taxon>Glomeromycetes</taxon>
        <taxon>Diversisporales</taxon>
        <taxon>Gigasporaceae</taxon>
        <taxon>Gigaspora</taxon>
    </lineage>
</organism>
<comment type="caution">
    <text evidence="1">The sequence shown here is derived from an EMBL/GenBank/DDBJ whole genome shotgun (WGS) entry which is preliminary data.</text>
</comment>
<reference evidence="1 2" key="1">
    <citation type="submission" date="2021-06" db="EMBL/GenBank/DDBJ databases">
        <authorList>
            <person name="Kallberg Y."/>
            <person name="Tangrot J."/>
            <person name="Rosling A."/>
        </authorList>
    </citation>
    <scope>NUCLEOTIDE SEQUENCE [LARGE SCALE GENOMIC DNA]</scope>
    <source>
        <strain evidence="1 2">120-4 pot B 10/14</strain>
    </source>
</reference>
<dbReference type="EMBL" id="CAJVQB010015743">
    <property type="protein sequence ID" value="CAG8776312.1"/>
    <property type="molecule type" value="Genomic_DNA"/>
</dbReference>
<evidence type="ECO:0000313" key="2">
    <source>
        <dbReference type="Proteomes" id="UP000789901"/>
    </source>
</evidence>
<sequence length="116" mass="13789">MLEMLHHDLQQDLPEILQKRSNVNQDFENSTNNIESTNAEPYFEEFDEEFSQISIEETNMELIDENELAINNFFNANTFKQNQNQMEIIEENLANNFQRSTNSVKDWSIDDIFFQS</sequence>